<evidence type="ECO:0000256" key="1">
    <source>
        <dbReference type="ARBA" id="ARBA00023118"/>
    </source>
</evidence>
<dbReference type="Pfam" id="PF03787">
    <property type="entry name" value="RAMPs"/>
    <property type="match status" value="1"/>
</dbReference>
<sequence length="593" mass="64013">MSTPHPVDARLREEFVAGNIRQPSVIWEITTRLRLLGDTHIGAAAPTGVHAAESDVDLLIDRDPTNGHPRLRATTLAGLLRHHLADHFGRGDKGAEPETVAHLFGKADIRDDVDAPEAKVAMSPLDLDDAHGELPEHEPVAVRVGNRVQPDSGAVAPGMFWQTEVLPAGTGFAVTLRLHVTEHADEGRLLALLALAADGLSGPEHAPGIQVGARTGRGFGTVRAETWHARRHDVRTPQGWADFFALTWQQRWQRAREALAPDTGAGSVIRLRDCLTSALNSGHNAAAEAARSLATNLAEFGVDQRARDELRLSLAVGERPTAAFLPSGDGDTGGDTATRPGLLMVGDTPRTDDLVQVDRAHRKRPRVTDSGELVSQPLLGDSALFALFKRIGRRLVRELSGQAHRDDWPADSPARTWHTRWWGGEPEDAEAPKPTPARVRLREAPTVSGTELLTTRNTIDALFGDTVDGRLFTDRVHAGGGSQFVLDVREPDDALRGLLALIVRELYTVPMDSLGGGAGVGHGRVAITAAELVRHGPGGEPVTVDLLAALDEPGGRERAQVEEWLAVLRAQVRPQREQAPDRQRADEKENATT</sequence>
<dbReference type="EMBL" id="BAABDD010000012">
    <property type="protein sequence ID" value="GAA3747575.1"/>
    <property type="molecule type" value="Genomic_DNA"/>
</dbReference>
<feature type="region of interest" description="Disordered" evidence="3">
    <location>
        <begin position="323"/>
        <end position="348"/>
    </location>
</feature>
<evidence type="ECO:0000313" key="6">
    <source>
        <dbReference type="Proteomes" id="UP001500908"/>
    </source>
</evidence>
<evidence type="ECO:0000256" key="2">
    <source>
        <dbReference type="ARBA" id="ARBA00093789"/>
    </source>
</evidence>
<evidence type="ECO:0000259" key="4">
    <source>
        <dbReference type="Pfam" id="PF03787"/>
    </source>
</evidence>
<keyword evidence="6" id="KW-1185">Reference proteome</keyword>
<proteinExistence type="predicted"/>
<evidence type="ECO:0000256" key="3">
    <source>
        <dbReference type="SAM" id="MobiDB-lite"/>
    </source>
</evidence>
<comment type="subunit">
    <text evidence="2">Part of the Csm effector complex that includes Cas10, Csm2, Csm3, Csm4 and Csm5.</text>
</comment>
<evidence type="ECO:0000313" key="5">
    <source>
        <dbReference type="EMBL" id="GAA3747575.1"/>
    </source>
</evidence>
<gene>
    <name evidence="5" type="ORF">GCM10022402_28660</name>
</gene>
<dbReference type="RefSeq" id="WP_344971909.1">
    <property type="nucleotide sequence ID" value="NZ_BAABDD010000012.1"/>
</dbReference>
<keyword evidence="1" id="KW-0051">Antiviral defense</keyword>
<dbReference type="Proteomes" id="UP001500908">
    <property type="component" value="Unassembled WGS sequence"/>
</dbReference>
<dbReference type="PANTHER" id="PTHR35579">
    <property type="entry name" value="CRISPR SYSTEM CMS ENDORIBONUCLEASE CSM3"/>
    <property type="match status" value="1"/>
</dbReference>
<organism evidence="5 6">
    <name type="scientific">Salinactinospora qingdaonensis</name>
    <dbReference type="NCBI Taxonomy" id="702744"/>
    <lineage>
        <taxon>Bacteria</taxon>
        <taxon>Bacillati</taxon>
        <taxon>Actinomycetota</taxon>
        <taxon>Actinomycetes</taxon>
        <taxon>Streptosporangiales</taxon>
        <taxon>Nocardiopsidaceae</taxon>
        <taxon>Salinactinospora</taxon>
    </lineage>
</organism>
<feature type="domain" description="CRISPR type III-associated protein" evidence="4">
    <location>
        <begin position="33"/>
        <end position="223"/>
    </location>
</feature>
<dbReference type="PANTHER" id="PTHR35579:SF6">
    <property type="entry name" value="DUF324 DOMAIN-CONTAINING PROTEIN"/>
    <property type="match status" value="1"/>
</dbReference>
<accession>A0ABP7FVI9</accession>
<feature type="region of interest" description="Disordered" evidence="3">
    <location>
        <begin position="570"/>
        <end position="593"/>
    </location>
</feature>
<feature type="compositionally biased region" description="Basic and acidic residues" evidence="3">
    <location>
        <begin position="574"/>
        <end position="593"/>
    </location>
</feature>
<dbReference type="CDD" id="cd09726">
    <property type="entry name" value="RAMP_I_III"/>
    <property type="match status" value="1"/>
</dbReference>
<comment type="caution">
    <text evidence="5">The sequence shown here is derived from an EMBL/GenBank/DDBJ whole genome shotgun (WGS) entry which is preliminary data.</text>
</comment>
<reference evidence="6" key="1">
    <citation type="journal article" date="2019" name="Int. J. Syst. Evol. Microbiol.">
        <title>The Global Catalogue of Microorganisms (GCM) 10K type strain sequencing project: providing services to taxonomists for standard genome sequencing and annotation.</title>
        <authorList>
            <consortium name="The Broad Institute Genomics Platform"/>
            <consortium name="The Broad Institute Genome Sequencing Center for Infectious Disease"/>
            <person name="Wu L."/>
            <person name="Ma J."/>
        </authorList>
    </citation>
    <scope>NUCLEOTIDE SEQUENCE [LARGE SCALE GENOMIC DNA]</scope>
    <source>
        <strain evidence="6">JCM 17137</strain>
    </source>
</reference>
<dbReference type="InterPro" id="IPR052216">
    <property type="entry name" value="CRISPR_Csm3_endoribonuclease"/>
</dbReference>
<protein>
    <recommendedName>
        <fullName evidence="4">CRISPR type III-associated protein domain-containing protein</fullName>
    </recommendedName>
</protein>
<dbReference type="InterPro" id="IPR005537">
    <property type="entry name" value="RAMP_III_fam"/>
</dbReference>
<name>A0ABP7FVI9_9ACTN</name>